<dbReference type="RefSeq" id="WP_117446799.1">
    <property type="nucleotide sequence ID" value="NZ_JBFBOW010000001.1"/>
</dbReference>
<evidence type="ECO:0000313" key="2">
    <source>
        <dbReference type="EMBL" id="RGD74855.1"/>
    </source>
</evidence>
<evidence type="ECO:0000256" key="1">
    <source>
        <dbReference type="SAM" id="Coils"/>
    </source>
</evidence>
<comment type="caution">
    <text evidence="2">The sequence shown here is derived from an EMBL/GenBank/DDBJ whole genome shotgun (WGS) entry which is preliminary data.</text>
</comment>
<accession>A0A3E3E0P0</accession>
<sequence>MINEKAKEQIEKQLESYDRMFDQVQDCEEEFELEDKPSREHKYFPQFKISYCLSLGSLYSIQRDEGENKAMQHAEENLEDVMHDLKEGLNAKNYKYYFDCLGFAWACKDYKEGED</sequence>
<organism evidence="2 3">
    <name type="scientific">Faecalicoccus pleomorphus</name>
    <dbReference type="NCBI Taxonomy" id="1323"/>
    <lineage>
        <taxon>Bacteria</taxon>
        <taxon>Bacillati</taxon>
        <taxon>Bacillota</taxon>
        <taxon>Erysipelotrichia</taxon>
        <taxon>Erysipelotrichales</taxon>
        <taxon>Erysipelotrichaceae</taxon>
        <taxon>Faecalicoccus</taxon>
    </lineage>
</organism>
<evidence type="ECO:0000313" key="3">
    <source>
        <dbReference type="Proteomes" id="UP000260721"/>
    </source>
</evidence>
<dbReference type="Proteomes" id="UP000260721">
    <property type="component" value="Unassembled WGS sequence"/>
</dbReference>
<proteinExistence type="predicted"/>
<dbReference type="EMBL" id="QUSK01000021">
    <property type="protein sequence ID" value="RGD74855.1"/>
    <property type="molecule type" value="Genomic_DNA"/>
</dbReference>
<keyword evidence="1" id="KW-0175">Coiled coil</keyword>
<name>A0A3E3E0P0_9FIRM</name>
<gene>
    <name evidence="2" type="ORF">DXC78_09460</name>
</gene>
<dbReference type="AlphaFoldDB" id="A0A3E3E0P0"/>
<feature type="coiled-coil region" evidence="1">
    <location>
        <begin position="3"/>
        <end position="30"/>
    </location>
</feature>
<protein>
    <submittedName>
        <fullName evidence="2">Uncharacterized protein</fullName>
    </submittedName>
</protein>
<reference evidence="2 3" key="1">
    <citation type="submission" date="2018-08" db="EMBL/GenBank/DDBJ databases">
        <title>A genome reference for cultivated species of the human gut microbiota.</title>
        <authorList>
            <person name="Zou Y."/>
            <person name="Xue W."/>
            <person name="Luo G."/>
        </authorList>
    </citation>
    <scope>NUCLEOTIDE SEQUENCE [LARGE SCALE GENOMIC DNA]</scope>
    <source>
        <strain evidence="2 3">TF08-11</strain>
    </source>
</reference>